<accession>A0ABW3FIV5</accession>
<sequence length="189" mass="20769">MTEPPQRTDAFGRPVRETPPTPPRPLLLARRVWIASVLVGFVHSFVKLADRTSLIEELHRIQPQLDQVQLDSAANSGIMFTLVFSLLSLAVYVLLSNRMVQGHNWARVVLTVFGGLSSFFTLISLVTVSMLGSELITRLTGTSPGAVDMGFSAVVMVLEVAALVLMYRPESNRYFTAVRSRVAAGQRPS</sequence>
<evidence type="ECO:0000313" key="3">
    <source>
        <dbReference type="EMBL" id="MFD0918422.1"/>
    </source>
</evidence>
<gene>
    <name evidence="3" type="ORF">ACFQ16_01575</name>
</gene>
<keyword evidence="2" id="KW-0812">Transmembrane</keyword>
<evidence type="ECO:0000313" key="4">
    <source>
        <dbReference type="Proteomes" id="UP001597018"/>
    </source>
</evidence>
<keyword evidence="2" id="KW-1133">Transmembrane helix</keyword>
<name>A0ABW3FIV5_9PSEU</name>
<feature type="transmembrane region" description="Helical" evidence="2">
    <location>
        <begin position="107"/>
        <end position="129"/>
    </location>
</feature>
<proteinExistence type="predicted"/>
<dbReference type="Proteomes" id="UP001597018">
    <property type="component" value="Unassembled WGS sequence"/>
</dbReference>
<dbReference type="RefSeq" id="WP_263249961.1">
    <property type="nucleotide sequence ID" value="NZ_BAABLT010000022.1"/>
</dbReference>
<feature type="region of interest" description="Disordered" evidence="1">
    <location>
        <begin position="1"/>
        <end position="22"/>
    </location>
</feature>
<keyword evidence="4" id="KW-1185">Reference proteome</keyword>
<comment type="caution">
    <text evidence="3">The sequence shown here is derived from an EMBL/GenBank/DDBJ whole genome shotgun (WGS) entry which is preliminary data.</text>
</comment>
<reference evidence="4" key="1">
    <citation type="journal article" date="2019" name="Int. J. Syst. Evol. Microbiol.">
        <title>The Global Catalogue of Microorganisms (GCM) 10K type strain sequencing project: providing services to taxonomists for standard genome sequencing and annotation.</title>
        <authorList>
            <consortium name="The Broad Institute Genomics Platform"/>
            <consortium name="The Broad Institute Genome Sequencing Center for Infectious Disease"/>
            <person name="Wu L."/>
            <person name="Ma J."/>
        </authorList>
    </citation>
    <scope>NUCLEOTIDE SEQUENCE [LARGE SCALE GENOMIC DNA]</scope>
    <source>
        <strain evidence="4">CCUG 56401</strain>
    </source>
</reference>
<feature type="transmembrane region" description="Helical" evidence="2">
    <location>
        <begin position="149"/>
        <end position="167"/>
    </location>
</feature>
<organism evidence="3 4">
    <name type="scientific">Saccharopolyspora rosea</name>
    <dbReference type="NCBI Taxonomy" id="524884"/>
    <lineage>
        <taxon>Bacteria</taxon>
        <taxon>Bacillati</taxon>
        <taxon>Actinomycetota</taxon>
        <taxon>Actinomycetes</taxon>
        <taxon>Pseudonocardiales</taxon>
        <taxon>Pseudonocardiaceae</taxon>
        <taxon>Saccharopolyspora</taxon>
    </lineage>
</organism>
<protein>
    <submittedName>
        <fullName evidence="3">Uncharacterized protein</fullName>
    </submittedName>
</protein>
<feature type="transmembrane region" description="Helical" evidence="2">
    <location>
        <begin position="73"/>
        <end position="95"/>
    </location>
</feature>
<evidence type="ECO:0000256" key="2">
    <source>
        <dbReference type="SAM" id="Phobius"/>
    </source>
</evidence>
<keyword evidence="2" id="KW-0472">Membrane</keyword>
<dbReference type="EMBL" id="JBHTIW010000001">
    <property type="protein sequence ID" value="MFD0918422.1"/>
    <property type="molecule type" value="Genomic_DNA"/>
</dbReference>
<evidence type="ECO:0000256" key="1">
    <source>
        <dbReference type="SAM" id="MobiDB-lite"/>
    </source>
</evidence>